<feature type="region of interest" description="Disordered" evidence="1">
    <location>
        <begin position="95"/>
        <end position="133"/>
    </location>
</feature>
<feature type="transmembrane region" description="Helical" evidence="2">
    <location>
        <begin position="211"/>
        <end position="232"/>
    </location>
</feature>
<accession>A0AAV1I7G9</accession>
<feature type="compositionally biased region" description="Basic and acidic residues" evidence="1">
    <location>
        <begin position="95"/>
        <end position="120"/>
    </location>
</feature>
<organism evidence="3 4">
    <name type="scientific">Coccomyxa viridis</name>
    <dbReference type="NCBI Taxonomy" id="1274662"/>
    <lineage>
        <taxon>Eukaryota</taxon>
        <taxon>Viridiplantae</taxon>
        <taxon>Chlorophyta</taxon>
        <taxon>core chlorophytes</taxon>
        <taxon>Trebouxiophyceae</taxon>
        <taxon>Trebouxiophyceae incertae sedis</taxon>
        <taxon>Coccomyxaceae</taxon>
        <taxon>Coccomyxa</taxon>
    </lineage>
</organism>
<dbReference type="AlphaFoldDB" id="A0AAV1I7G9"/>
<feature type="transmembrane region" description="Helical" evidence="2">
    <location>
        <begin position="279"/>
        <end position="300"/>
    </location>
</feature>
<dbReference type="EMBL" id="CAUYUE010000007">
    <property type="protein sequence ID" value="CAK0782831.1"/>
    <property type="molecule type" value="Genomic_DNA"/>
</dbReference>
<feature type="compositionally biased region" description="Polar residues" evidence="1">
    <location>
        <begin position="38"/>
        <end position="59"/>
    </location>
</feature>
<proteinExistence type="predicted"/>
<evidence type="ECO:0000313" key="4">
    <source>
        <dbReference type="Proteomes" id="UP001314263"/>
    </source>
</evidence>
<keyword evidence="4" id="KW-1185">Reference proteome</keyword>
<dbReference type="PANTHER" id="PTHR35469:SF4">
    <property type="entry name" value="TRANSMEMBRANE PROTEIN"/>
    <property type="match status" value="1"/>
</dbReference>
<keyword evidence="2" id="KW-1133">Transmembrane helix</keyword>
<comment type="caution">
    <text evidence="3">The sequence shown here is derived from an EMBL/GenBank/DDBJ whole genome shotgun (WGS) entry which is preliminary data.</text>
</comment>
<dbReference type="Proteomes" id="UP001314263">
    <property type="component" value="Unassembled WGS sequence"/>
</dbReference>
<evidence type="ECO:0000256" key="1">
    <source>
        <dbReference type="SAM" id="MobiDB-lite"/>
    </source>
</evidence>
<gene>
    <name evidence="3" type="ORF">CVIRNUC_006026</name>
</gene>
<dbReference type="PANTHER" id="PTHR35469">
    <property type="entry name" value="TRANSMEMBRANE PROTEIN"/>
    <property type="match status" value="1"/>
</dbReference>
<name>A0AAV1I7G9_9CHLO</name>
<keyword evidence="2" id="KW-0812">Transmembrane</keyword>
<reference evidence="3 4" key="1">
    <citation type="submission" date="2023-10" db="EMBL/GenBank/DDBJ databases">
        <authorList>
            <person name="Maclean D."/>
            <person name="Macfadyen A."/>
        </authorList>
    </citation>
    <scope>NUCLEOTIDE SEQUENCE [LARGE SCALE GENOMIC DNA]</scope>
</reference>
<evidence type="ECO:0000256" key="2">
    <source>
        <dbReference type="SAM" id="Phobius"/>
    </source>
</evidence>
<sequence length="313" mass="33345">MASRSAAAEARRRRILERGTDRLNRIALGNSAGVLHESGQSDGSIDSTSVSAECPSLNSERAPRPEPQQRSDAHIQASGQHLGKDAAHLEAVSGEDHGMKPAHKDCTPEEPRNLQQDSRHKTAHSAVQSRSDRWAQSSCSAAEDIQGLQSNSAALLGSRQALTSAVQRTHSSRLALAALMPILARRAAAGCAQSGASYWHGLGCSLANMPLVYLLLMHVLLIAAAAAPLLATGESMMAQGPRIEKGLLSSQPVRLLARMMGIQQALTQLKAALKIMKGFVDAVAVYIFMAALTCTLEAQMGSRAWFNQSWTPA</sequence>
<feature type="compositionally biased region" description="Basic and acidic residues" evidence="1">
    <location>
        <begin position="61"/>
        <end position="73"/>
    </location>
</feature>
<evidence type="ECO:0000313" key="3">
    <source>
        <dbReference type="EMBL" id="CAK0782831.1"/>
    </source>
</evidence>
<feature type="region of interest" description="Disordered" evidence="1">
    <location>
        <begin position="1"/>
        <end position="83"/>
    </location>
</feature>
<protein>
    <submittedName>
        <fullName evidence="3">Uncharacterized protein</fullName>
    </submittedName>
</protein>
<keyword evidence="2" id="KW-0472">Membrane</keyword>